<dbReference type="EMBL" id="LAJE02000107">
    <property type="protein sequence ID" value="OEO31969.1"/>
    <property type="molecule type" value="Genomic_DNA"/>
</dbReference>
<comment type="caution">
    <text evidence="2">The sequence shown here is derived from an EMBL/GenBank/DDBJ whole genome shotgun (WGS) entry which is preliminary data.</text>
</comment>
<reference evidence="2 3" key="1">
    <citation type="journal article" date="2015" name="Genome Announc.">
        <title>Genome Assemblies of Three Soil-Associated Devosia species: D. insulae, D. limi, and D. soli.</title>
        <authorList>
            <person name="Hassan Y.I."/>
            <person name="Lepp D."/>
            <person name="Zhou T."/>
        </authorList>
    </citation>
    <scope>NUCLEOTIDE SEQUENCE [LARGE SCALE GENOMIC DNA]</scope>
    <source>
        <strain evidence="2 3">DS-56</strain>
    </source>
</reference>
<dbReference type="Proteomes" id="UP000095463">
    <property type="component" value="Unassembled WGS sequence"/>
</dbReference>
<gene>
    <name evidence="2" type="ORF">VW23_013785</name>
</gene>
<evidence type="ECO:0000313" key="2">
    <source>
        <dbReference type="EMBL" id="OEO31969.1"/>
    </source>
</evidence>
<dbReference type="InterPro" id="IPR029063">
    <property type="entry name" value="SAM-dependent_MTases_sf"/>
</dbReference>
<dbReference type="InterPro" id="IPR011990">
    <property type="entry name" value="TPR-like_helical_dom_sf"/>
</dbReference>
<evidence type="ECO:0000259" key="1">
    <source>
        <dbReference type="Pfam" id="PF08242"/>
    </source>
</evidence>
<dbReference type="Pfam" id="PF08242">
    <property type="entry name" value="Methyltransf_12"/>
    <property type="match status" value="1"/>
</dbReference>
<name>A0A1E5XTP9_9HYPH</name>
<dbReference type="Gene3D" id="1.25.40.10">
    <property type="entry name" value="Tetratricopeptide repeat domain"/>
    <property type="match status" value="1"/>
</dbReference>
<proteinExistence type="predicted"/>
<dbReference type="Gene3D" id="3.40.50.150">
    <property type="entry name" value="Vaccinia Virus protein VP39"/>
    <property type="match status" value="1"/>
</dbReference>
<dbReference type="PANTHER" id="PTHR43861:SF1">
    <property type="entry name" value="TRANS-ACONITATE 2-METHYLTRANSFERASE"/>
    <property type="match status" value="1"/>
</dbReference>
<dbReference type="SUPFAM" id="SSF48452">
    <property type="entry name" value="TPR-like"/>
    <property type="match status" value="1"/>
</dbReference>
<dbReference type="PANTHER" id="PTHR43861">
    <property type="entry name" value="TRANS-ACONITATE 2-METHYLTRANSFERASE-RELATED"/>
    <property type="match status" value="1"/>
</dbReference>
<dbReference type="InterPro" id="IPR013217">
    <property type="entry name" value="Methyltransf_12"/>
</dbReference>
<accession>A0A1E5XTP9</accession>
<protein>
    <recommendedName>
        <fullName evidence="1">Methyltransferase type 12 domain-containing protein</fullName>
    </recommendedName>
</protein>
<keyword evidence="3" id="KW-1185">Reference proteome</keyword>
<dbReference type="SUPFAM" id="SSF53335">
    <property type="entry name" value="S-adenosyl-L-methionine-dependent methyltransferases"/>
    <property type="match status" value="1"/>
</dbReference>
<evidence type="ECO:0000313" key="3">
    <source>
        <dbReference type="Proteomes" id="UP000095463"/>
    </source>
</evidence>
<dbReference type="AlphaFoldDB" id="A0A1E5XTP9"/>
<sequence>MREIQYSSGDLVADRRASYAAALAAERAFAEAADLMAQALEMVPQWVAGWNLLGGYREAAGDIAGAVAAWTQLLQLDARGLFGAALKLAAHGAGGSTAAAPAYVEALFDDYAPRFEDSLVARLGYRTPEMLEVVIRNALTARGAARFERALDLGCGTGLMGARLRPLADRLEGVDLSANMLVEARRKGVYDRLEKADLVSYLLGEPGSVDLIVAADVFNYVGALEGALTAAGSALRPGGMVAFSLETHTGGDAVRLGTTLRFQHATEPTLAICRAAGLRVVMVEATTIRMDRGLPVEGTIVLAERL</sequence>
<organism evidence="2 3">
    <name type="scientific">Devosia insulae DS-56</name>
    <dbReference type="NCBI Taxonomy" id="1116389"/>
    <lineage>
        <taxon>Bacteria</taxon>
        <taxon>Pseudomonadati</taxon>
        <taxon>Pseudomonadota</taxon>
        <taxon>Alphaproteobacteria</taxon>
        <taxon>Hyphomicrobiales</taxon>
        <taxon>Devosiaceae</taxon>
        <taxon>Devosia</taxon>
    </lineage>
</organism>
<dbReference type="CDD" id="cd02440">
    <property type="entry name" value="AdoMet_MTases"/>
    <property type="match status" value="1"/>
</dbReference>
<dbReference type="OrthoDB" id="465636at2"/>
<feature type="domain" description="Methyltransferase type 12" evidence="1">
    <location>
        <begin position="151"/>
        <end position="241"/>
    </location>
</feature>
<dbReference type="RefSeq" id="WP_069908867.1">
    <property type="nucleotide sequence ID" value="NZ_LAJE02000107.1"/>
</dbReference>